<accession>A0AAN4Z2V8</accession>
<protein>
    <submittedName>
        <fullName evidence="2">Unnamed protein product</fullName>
    </submittedName>
</protein>
<evidence type="ECO:0000256" key="1">
    <source>
        <dbReference type="SAM" id="MobiDB-lite"/>
    </source>
</evidence>
<feature type="compositionally biased region" description="Polar residues" evidence="1">
    <location>
        <begin position="51"/>
        <end position="64"/>
    </location>
</feature>
<dbReference type="EMBL" id="BSYA01000377">
    <property type="protein sequence ID" value="GMG38981.1"/>
    <property type="molecule type" value="Genomic_DNA"/>
</dbReference>
<reference evidence="2" key="1">
    <citation type="submission" date="2023-04" db="EMBL/GenBank/DDBJ databases">
        <title>Aspergillus oryzae NBRC 4228.</title>
        <authorList>
            <person name="Ichikawa N."/>
            <person name="Sato H."/>
            <person name="Tonouchi N."/>
        </authorList>
    </citation>
    <scope>NUCLEOTIDE SEQUENCE</scope>
    <source>
        <strain evidence="2">NBRC 4228</strain>
    </source>
</reference>
<comment type="caution">
    <text evidence="2">The sequence shown here is derived from an EMBL/GenBank/DDBJ whole genome shotgun (WGS) entry which is preliminary data.</text>
</comment>
<dbReference type="AlphaFoldDB" id="A0AAN4Z2V8"/>
<dbReference type="Proteomes" id="UP001165205">
    <property type="component" value="Unassembled WGS sequence"/>
</dbReference>
<sequence>MTVEVVPLTEADIPEAIEVIQQAFAEDPYFQWVFDPSKVSSDQRTKPPFPESQNSSPAITTQGKQSHHRNNS</sequence>
<dbReference type="Gene3D" id="3.40.630.30">
    <property type="match status" value="1"/>
</dbReference>
<name>A0AAN4Z2V8_ASPOZ</name>
<evidence type="ECO:0000313" key="2">
    <source>
        <dbReference type="EMBL" id="GMG38981.1"/>
    </source>
</evidence>
<organism evidence="2 3">
    <name type="scientific">Aspergillus oryzae</name>
    <name type="common">Yellow koji mold</name>
    <dbReference type="NCBI Taxonomy" id="5062"/>
    <lineage>
        <taxon>Eukaryota</taxon>
        <taxon>Fungi</taxon>
        <taxon>Dikarya</taxon>
        <taxon>Ascomycota</taxon>
        <taxon>Pezizomycotina</taxon>
        <taxon>Eurotiomycetes</taxon>
        <taxon>Eurotiomycetidae</taxon>
        <taxon>Eurotiales</taxon>
        <taxon>Aspergillaceae</taxon>
        <taxon>Aspergillus</taxon>
        <taxon>Aspergillus subgen. Circumdati</taxon>
    </lineage>
</organism>
<gene>
    <name evidence="2" type="ORF">Aory04_001354500</name>
</gene>
<evidence type="ECO:0000313" key="3">
    <source>
        <dbReference type="Proteomes" id="UP001165205"/>
    </source>
</evidence>
<proteinExistence type="predicted"/>
<feature type="region of interest" description="Disordered" evidence="1">
    <location>
        <begin position="39"/>
        <end position="72"/>
    </location>
</feature>